<feature type="transmembrane region" description="Helical" evidence="2">
    <location>
        <begin position="46"/>
        <end position="71"/>
    </location>
</feature>
<gene>
    <name evidence="3" type="ORF">TSOC_010185</name>
</gene>
<name>A0A2J7ZTY6_9CHLO</name>
<evidence type="ECO:0000313" key="3">
    <source>
        <dbReference type="EMBL" id="PNH03735.1"/>
    </source>
</evidence>
<comment type="caution">
    <text evidence="3">The sequence shown here is derived from an EMBL/GenBank/DDBJ whole genome shotgun (WGS) entry which is preliminary data.</text>
</comment>
<organism evidence="3 4">
    <name type="scientific">Tetrabaena socialis</name>
    <dbReference type="NCBI Taxonomy" id="47790"/>
    <lineage>
        <taxon>Eukaryota</taxon>
        <taxon>Viridiplantae</taxon>
        <taxon>Chlorophyta</taxon>
        <taxon>core chlorophytes</taxon>
        <taxon>Chlorophyceae</taxon>
        <taxon>CS clade</taxon>
        <taxon>Chlamydomonadales</taxon>
        <taxon>Tetrabaenaceae</taxon>
        <taxon>Tetrabaena</taxon>
    </lineage>
</organism>
<accession>A0A2J7ZTY6</accession>
<feature type="coiled-coil region" evidence="1">
    <location>
        <begin position="130"/>
        <end position="157"/>
    </location>
</feature>
<feature type="transmembrane region" description="Helical" evidence="2">
    <location>
        <begin position="20"/>
        <end position="40"/>
    </location>
</feature>
<keyword evidence="2" id="KW-1133">Transmembrane helix</keyword>
<dbReference type="AlphaFoldDB" id="A0A2J7ZTY6"/>
<protein>
    <submittedName>
        <fullName evidence="3">Putative sugar phosphate/phosphate translocator</fullName>
    </submittedName>
</protein>
<proteinExistence type="predicted"/>
<evidence type="ECO:0000256" key="2">
    <source>
        <dbReference type="SAM" id="Phobius"/>
    </source>
</evidence>
<evidence type="ECO:0000313" key="4">
    <source>
        <dbReference type="Proteomes" id="UP000236333"/>
    </source>
</evidence>
<dbReference type="OrthoDB" id="6418713at2759"/>
<dbReference type="Proteomes" id="UP000236333">
    <property type="component" value="Unassembled WGS sequence"/>
</dbReference>
<keyword evidence="1" id="KW-0175">Coiled coil</keyword>
<keyword evidence="2" id="KW-0472">Membrane</keyword>
<evidence type="ECO:0000256" key="1">
    <source>
        <dbReference type="SAM" id="Coils"/>
    </source>
</evidence>
<dbReference type="EMBL" id="PGGS01000470">
    <property type="protein sequence ID" value="PNH03735.1"/>
    <property type="molecule type" value="Genomic_DNA"/>
</dbReference>
<keyword evidence="2" id="KW-0812">Transmembrane</keyword>
<reference evidence="3 4" key="1">
    <citation type="journal article" date="2017" name="Mol. Biol. Evol.">
        <title>The 4-celled Tetrabaena socialis nuclear genome reveals the essential components for genetic control of cell number at the origin of multicellularity in the volvocine lineage.</title>
        <authorList>
            <person name="Featherston J."/>
            <person name="Arakaki Y."/>
            <person name="Hanschen E.R."/>
            <person name="Ferris P.J."/>
            <person name="Michod R.E."/>
            <person name="Olson B.J.S.C."/>
            <person name="Nozaki H."/>
            <person name="Durand P.M."/>
        </authorList>
    </citation>
    <scope>NUCLEOTIDE SEQUENCE [LARGE SCALE GENOMIC DNA]</scope>
    <source>
        <strain evidence="3 4">NIES-571</strain>
    </source>
</reference>
<sequence>MLAKDPATQAKVVREVIRSYSYVLLWMCVSCGVIMFNKWLLAYSGFPFPIALTLWHMFFCSFVGVLAVRVFKVVKSHNMTPRDYYTRVMPIGTGVVVYNHMKLQMIKSKVAVGAGKADEEKPKDGGERSKEDILSEIRRLQSQMAELEDRVSSSAKAMNGGGGGERVVLLGGPGAGERAVGAVERVGAAGELVVSAQVVAVEQTEKEMKDK</sequence>
<keyword evidence="4" id="KW-1185">Reference proteome</keyword>